<sequence>MNSISVDTELMTQYVPAQGISETSHLIALRDENHQLMILTLGYLWQDDKRKIDHFYLLKKGASGMYEKHDLGTNLGLQDDYKAAAIQATQDPSTDLIYLALAIEKDSTHSGFFLLEPLSPQDITSSSLQNHIIRHASSSGETTIPRIVEIFLGTPSKDVYPLVILIYKPLSQLGTEDVMAVTATQTASRWNWDVNKYFSLPSNATKLLALQPISIDWFDEDTEDDVKTPAVAFLYTQGSETQLNISALTTHNPKFHLVCPPGSRTLAGVSTEDGYTDLLVGGPDLYYFRHDVLTKKNAEGKRVLRDSATKFDCTNELYVAQSRAKQSISIWAENANQGISYLIPDSLTQNTKTPVPLIPDKQGGRFTAFKAASGQMEQYIYHSGEKEVSILEMDPSSRFWKSVPLMIETMDQMVEFPAHVTHVAVRDSSKRPLPNKKLRLESKDRVSLLVNGKAVVSASGSNAPSVTTDSRGCLSITTPTGSIFSESLILVDPEKSVSCDIDPNTKVKDALRRVSKKEELLKDDILLKHVGKDPQHVEALATAIGHMMNVVDHKPITETEYFAGTVALDSSYSIIDKAIDLGHEFINWVDKTYNEAKEWLIRTIKDGYEFFIDFGEKAYRWVVRTVEEAWNGIKLVFNKILQVAKDIIEWIGWIFEWDDIIATHTSLVHLTSSALNCAPDYVQILKNKSDVFLNTLTANLAHWGNIDVPNEVTTSTPDKVPLGESHSAALTSSKVNWVINLFHHGGGAQGLTFAGGDSGSSNKLQQFWDKLIVKAAQDGDAVITGVGKAFVELFKTGSWAKVEDVLKHLSAEVMVKAVDIIKTLVDGFLDVLTTILEEFKSLLEKKISIPVISQLYEAKVGSPLTVLDGLALLVAFPTTVLHKMIYKKTPVDATKTDYKTLISGQPLSSTTYSLDCLFGTTHLFSQIFMQITDAIGITLGANYYSSALISVEDGAGLWDEYGRRIKNVFSVIGVVVGVPFATLPHMDLRWSSWALAAAKAGTSILLRYITSGAKEKIFAVVEGVFGTASFGLIIAVKVLEFKASEDTPGKTWTTFDMIAATATEVGMITGDVARFLSDAESRGYAETVALVLDGVSFGVIAAKLYIHASTTRYNGVLNM</sequence>
<evidence type="ECO:0000313" key="1">
    <source>
        <dbReference type="EMBL" id="KAE8376935.1"/>
    </source>
</evidence>
<dbReference type="Proteomes" id="UP000326198">
    <property type="component" value="Unassembled WGS sequence"/>
</dbReference>
<dbReference type="OrthoDB" id="3235083at2759"/>
<dbReference type="AlphaFoldDB" id="A0A5N7B4T7"/>
<reference evidence="1 2" key="1">
    <citation type="submission" date="2019-04" db="EMBL/GenBank/DDBJ databases">
        <title>Friends and foes A comparative genomics studyof 23 Aspergillus species from section Flavi.</title>
        <authorList>
            <consortium name="DOE Joint Genome Institute"/>
            <person name="Kjaerbolling I."/>
            <person name="Vesth T."/>
            <person name="Frisvad J.C."/>
            <person name="Nybo J.L."/>
            <person name="Theobald S."/>
            <person name="Kildgaard S."/>
            <person name="Isbrandt T."/>
            <person name="Kuo A."/>
            <person name="Sato A."/>
            <person name="Lyhne E.K."/>
            <person name="Kogle M.E."/>
            <person name="Wiebenga A."/>
            <person name="Kun R.S."/>
            <person name="Lubbers R.J."/>
            <person name="Makela M.R."/>
            <person name="Barry K."/>
            <person name="Chovatia M."/>
            <person name="Clum A."/>
            <person name="Daum C."/>
            <person name="Haridas S."/>
            <person name="He G."/>
            <person name="LaButti K."/>
            <person name="Lipzen A."/>
            <person name="Mondo S."/>
            <person name="Riley R."/>
            <person name="Salamov A."/>
            <person name="Simmons B.A."/>
            <person name="Magnuson J.K."/>
            <person name="Henrissat B."/>
            <person name="Mortensen U.H."/>
            <person name="Larsen T.O."/>
            <person name="Devries R.P."/>
            <person name="Grigoriev I.V."/>
            <person name="Machida M."/>
            <person name="Baker S.E."/>
            <person name="Andersen M.R."/>
        </authorList>
    </citation>
    <scope>NUCLEOTIDE SEQUENCE [LARGE SCALE GENOMIC DNA]</scope>
    <source>
        <strain evidence="1 2">IBT 29228</strain>
    </source>
</reference>
<protein>
    <submittedName>
        <fullName evidence="1">Uncharacterized protein</fullName>
    </submittedName>
</protein>
<gene>
    <name evidence="1" type="ORF">BDV26DRAFT_293617</name>
</gene>
<evidence type="ECO:0000313" key="2">
    <source>
        <dbReference type="Proteomes" id="UP000326198"/>
    </source>
</evidence>
<name>A0A5N7B4T7_9EURO</name>
<dbReference type="EMBL" id="ML736231">
    <property type="protein sequence ID" value="KAE8376935.1"/>
    <property type="molecule type" value="Genomic_DNA"/>
</dbReference>
<proteinExistence type="predicted"/>
<organism evidence="1 2">
    <name type="scientific">Aspergillus bertholletiae</name>
    <dbReference type="NCBI Taxonomy" id="1226010"/>
    <lineage>
        <taxon>Eukaryota</taxon>
        <taxon>Fungi</taxon>
        <taxon>Dikarya</taxon>
        <taxon>Ascomycota</taxon>
        <taxon>Pezizomycotina</taxon>
        <taxon>Eurotiomycetes</taxon>
        <taxon>Eurotiomycetidae</taxon>
        <taxon>Eurotiales</taxon>
        <taxon>Aspergillaceae</taxon>
        <taxon>Aspergillus</taxon>
        <taxon>Aspergillus subgen. Circumdati</taxon>
    </lineage>
</organism>
<accession>A0A5N7B4T7</accession>
<keyword evidence="2" id="KW-1185">Reference proteome</keyword>